<evidence type="ECO:0000256" key="6">
    <source>
        <dbReference type="ARBA" id="ARBA00023136"/>
    </source>
</evidence>
<comment type="similarity">
    <text evidence="7">Belongs to the ThrE exporter (TC 2.A.79) family.</text>
</comment>
<evidence type="ECO:0000256" key="7">
    <source>
        <dbReference type="ARBA" id="ARBA00034125"/>
    </source>
</evidence>
<keyword evidence="4 8" id="KW-0812">Transmembrane</keyword>
<feature type="transmembrane region" description="Helical" evidence="8">
    <location>
        <begin position="121"/>
        <end position="139"/>
    </location>
</feature>
<evidence type="ECO:0000256" key="5">
    <source>
        <dbReference type="ARBA" id="ARBA00022989"/>
    </source>
</evidence>
<protein>
    <submittedName>
        <fullName evidence="10">Threonine/serine exporter family protein</fullName>
    </submittedName>
</protein>
<feature type="transmembrane region" description="Helical" evidence="8">
    <location>
        <begin position="55"/>
        <end position="71"/>
    </location>
</feature>
<dbReference type="Proteomes" id="UP001597343">
    <property type="component" value="Unassembled WGS sequence"/>
</dbReference>
<feature type="transmembrane region" description="Helical" evidence="8">
    <location>
        <begin position="78"/>
        <end position="101"/>
    </location>
</feature>
<proteinExistence type="inferred from homology"/>
<feature type="transmembrane region" description="Helical" evidence="8">
    <location>
        <begin position="6"/>
        <end position="24"/>
    </location>
</feature>
<dbReference type="PANTHER" id="PTHR34390:SF1">
    <property type="entry name" value="SUCCINATE TRANSPORTER SUBUNIT YJJB-RELATED"/>
    <property type="match status" value="1"/>
</dbReference>
<keyword evidence="3" id="KW-0997">Cell inner membrane</keyword>
<evidence type="ECO:0000313" key="11">
    <source>
        <dbReference type="Proteomes" id="UP001597343"/>
    </source>
</evidence>
<keyword evidence="11" id="KW-1185">Reference proteome</keyword>
<evidence type="ECO:0000256" key="4">
    <source>
        <dbReference type="ARBA" id="ARBA00022692"/>
    </source>
</evidence>
<dbReference type="PANTHER" id="PTHR34390">
    <property type="entry name" value="UPF0442 PROTEIN YJJB-RELATED"/>
    <property type="match status" value="1"/>
</dbReference>
<dbReference type="Pfam" id="PF12821">
    <property type="entry name" value="ThrE_2"/>
    <property type="match status" value="1"/>
</dbReference>
<sequence length="152" mass="16293">MSIDWMLLIKLGFAFSATVCYAILYHVPKKALLLVGLVGLGAWLTQYLALQLWSSPVYAAFFGGVLVGALSEKLARKVLMPVTVFVVGGIVPLVPGSSAMATMREFVMGDYLEGLSRGTQTMLIASAISAGLVLAGSVLRTDWRGILARKNR</sequence>
<dbReference type="RefSeq" id="WP_386046032.1">
    <property type="nucleotide sequence ID" value="NZ_JBHUIO010000005.1"/>
</dbReference>
<accession>A0ABW4ZWZ3</accession>
<organism evidence="10 11">
    <name type="scientific">Tumebacillus lipolyticus</name>
    <dbReference type="NCBI Taxonomy" id="1280370"/>
    <lineage>
        <taxon>Bacteria</taxon>
        <taxon>Bacillati</taxon>
        <taxon>Bacillota</taxon>
        <taxon>Bacilli</taxon>
        <taxon>Bacillales</taxon>
        <taxon>Alicyclobacillaceae</taxon>
        <taxon>Tumebacillus</taxon>
    </lineage>
</organism>
<evidence type="ECO:0000256" key="8">
    <source>
        <dbReference type="SAM" id="Phobius"/>
    </source>
</evidence>
<keyword evidence="2" id="KW-1003">Cell membrane</keyword>
<dbReference type="InterPro" id="IPR050539">
    <property type="entry name" value="ThrE_Dicarb/AminoAcid_Exp"/>
</dbReference>
<keyword evidence="6 8" id="KW-0472">Membrane</keyword>
<name>A0ABW4ZWZ3_9BACL</name>
<reference evidence="11" key="1">
    <citation type="journal article" date="2019" name="Int. J. Syst. Evol. Microbiol.">
        <title>The Global Catalogue of Microorganisms (GCM) 10K type strain sequencing project: providing services to taxonomists for standard genome sequencing and annotation.</title>
        <authorList>
            <consortium name="The Broad Institute Genomics Platform"/>
            <consortium name="The Broad Institute Genome Sequencing Center for Infectious Disease"/>
            <person name="Wu L."/>
            <person name="Ma J."/>
        </authorList>
    </citation>
    <scope>NUCLEOTIDE SEQUENCE [LARGE SCALE GENOMIC DNA]</scope>
    <source>
        <strain evidence="11">CGMCC 1.13574</strain>
    </source>
</reference>
<dbReference type="EMBL" id="JBHUIO010000005">
    <property type="protein sequence ID" value="MFD2170253.1"/>
    <property type="molecule type" value="Genomic_DNA"/>
</dbReference>
<evidence type="ECO:0000259" key="9">
    <source>
        <dbReference type="Pfam" id="PF12821"/>
    </source>
</evidence>
<evidence type="ECO:0000256" key="3">
    <source>
        <dbReference type="ARBA" id="ARBA00022519"/>
    </source>
</evidence>
<feature type="domain" description="Threonine/Serine exporter ThrE" evidence="9">
    <location>
        <begin position="13"/>
        <end position="137"/>
    </location>
</feature>
<gene>
    <name evidence="10" type="ORF">ACFSOY_09605</name>
</gene>
<dbReference type="InterPro" id="IPR024528">
    <property type="entry name" value="ThrE_2"/>
</dbReference>
<evidence type="ECO:0000256" key="2">
    <source>
        <dbReference type="ARBA" id="ARBA00022475"/>
    </source>
</evidence>
<comment type="subcellular location">
    <subcellularLocation>
        <location evidence="1">Cell membrane</location>
        <topology evidence="1">Multi-pass membrane protein</topology>
    </subcellularLocation>
</comment>
<evidence type="ECO:0000256" key="1">
    <source>
        <dbReference type="ARBA" id="ARBA00004651"/>
    </source>
</evidence>
<comment type="caution">
    <text evidence="10">The sequence shown here is derived from an EMBL/GenBank/DDBJ whole genome shotgun (WGS) entry which is preliminary data.</text>
</comment>
<evidence type="ECO:0000313" key="10">
    <source>
        <dbReference type="EMBL" id="MFD2170253.1"/>
    </source>
</evidence>
<keyword evidence="5 8" id="KW-1133">Transmembrane helix</keyword>